<evidence type="ECO:0000256" key="4">
    <source>
        <dbReference type="RuleBase" id="RU000363"/>
    </source>
</evidence>
<dbReference type="PANTHER" id="PTHR43391:SF14">
    <property type="entry name" value="DEHYDROGENASE_REDUCTASE SDR FAMILY PROTEIN 7-LIKE"/>
    <property type="match status" value="1"/>
</dbReference>
<evidence type="ECO:0000256" key="3">
    <source>
        <dbReference type="ARBA" id="ARBA00023002"/>
    </source>
</evidence>
<keyword evidence="3" id="KW-0560">Oxidoreductase</keyword>
<dbReference type="EMBL" id="ARXR01000027">
    <property type="protein sequence ID" value="MBF5053980.1"/>
    <property type="molecule type" value="Genomic_DNA"/>
</dbReference>
<comment type="similarity">
    <text evidence="1 4">Belongs to the short-chain dehydrogenases/reductases (SDR) family.</text>
</comment>
<dbReference type="CDD" id="cd05233">
    <property type="entry name" value="SDR_c"/>
    <property type="match status" value="1"/>
</dbReference>
<dbReference type="SMART" id="SM00822">
    <property type="entry name" value="PKS_KR"/>
    <property type="match status" value="1"/>
</dbReference>
<keyword evidence="7" id="KW-1185">Reference proteome</keyword>
<proteinExistence type="inferred from homology"/>
<dbReference type="PRINTS" id="PR00080">
    <property type="entry name" value="SDRFAMILY"/>
</dbReference>
<dbReference type="InterPro" id="IPR057326">
    <property type="entry name" value="KR_dom"/>
</dbReference>
<dbReference type="Gene3D" id="3.40.50.720">
    <property type="entry name" value="NAD(P)-binding Rossmann-like Domain"/>
    <property type="match status" value="1"/>
</dbReference>
<dbReference type="RefSeq" id="WP_142949300.1">
    <property type="nucleotide sequence ID" value="NZ_ARXR01000027.1"/>
</dbReference>
<evidence type="ECO:0000313" key="6">
    <source>
        <dbReference type="EMBL" id="MBF5053980.1"/>
    </source>
</evidence>
<dbReference type="GeneID" id="99766763"/>
<evidence type="ECO:0000313" key="7">
    <source>
        <dbReference type="Proteomes" id="UP000644441"/>
    </source>
</evidence>
<dbReference type="InterPro" id="IPR002347">
    <property type="entry name" value="SDR_fam"/>
</dbReference>
<dbReference type="Proteomes" id="UP000644441">
    <property type="component" value="Unassembled WGS sequence"/>
</dbReference>
<dbReference type="SUPFAM" id="SSF51735">
    <property type="entry name" value="NAD(P)-binding Rossmann-fold domains"/>
    <property type="match status" value="1"/>
</dbReference>
<dbReference type="PANTHER" id="PTHR43391">
    <property type="entry name" value="RETINOL DEHYDROGENASE-RELATED"/>
    <property type="match status" value="1"/>
</dbReference>
<feature type="domain" description="Ketoreductase" evidence="5">
    <location>
        <begin position="3"/>
        <end position="186"/>
    </location>
</feature>
<gene>
    <name evidence="6" type="ORF">ISO4_02582</name>
</gene>
<dbReference type="InterPro" id="IPR036291">
    <property type="entry name" value="NAD(P)-bd_dom_sf"/>
</dbReference>
<accession>A0ABS0AL01</accession>
<reference evidence="6 7" key="1">
    <citation type="submission" date="2012-09" db="EMBL/GenBank/DDBJ databases">
        <title>Genome Sequence of alkane-degrading Bacterium Alcanivorax venustensis ISO4.</title>
        <authorList>
            <person name="Lai Q."/>
            <person name="Shao Z."/>
        </authorList>
    </citation>
    <scope>NUCLEOTIDE SEQUENCE [LARGE SCALE GENOMIC DNA]</scope>
    <source>
        <strain evidence="6 7">ISO4</strain>
    </source>
</reference>
<evidence type="ECO:0000256" key="2">
    <source>
        <dbReference type="ARBA" id="ARBA00022857"/>
    </source>
</evidence>
<name>A0ABS0AL01_9GAMM</name>
<comment type="caution">
    <text evidence="6">The sequence shown here is derived from an EMBL/GenBank/DDBJ whole genome shotgun (WGS) entry which is preliminary data.</text>
</comment>
<evidence type="ECO:0000256" key="1">
    <source>
        <dbReference type="ARBA" id="ARBA00006484"/>
    </source>
</evidence>
<protein>
    <submittedName>
        <fullName evidence="6">Short-chain dehydrogenase/reductase</fullName>
    </submittedName>
</protein>
<evidence type="ECO:0000259" key="5">
    <source>
        <dbReference type="SMART" id="SM00822"/>
    </source>
</evidence>
<dbReference type="PRINTS" id="PR00081">
    <property type="entry name" value="GDHRDH"/>
</dbReference>
<keyword evidence="2" id="KW-0521">NADP</keyword>
<sequence length="266" mass="29467">MKPVLLITGAAHGLGRALALGAARDYKLALLDRERVAGEQLADALRRDGAEVLFVHADVAVEADWRHALERVQRRWERLDILINNAGLAAMGPFEGQTPATWEQLWHTNLMGAVHGCRTALTMMKRQGDGHLINVAALAGITAPPGMAAYVACNAALIRFSEALAAELDGLNIGVSVVCPDLFSSDMSRRMPNADPLSRARLQRAMDDAPESAAEVADTILQQMGKRPLYLFPQPEARRDWRRKRWRPERFVARMAKLGSSLRRYR</sequence>
<dbReference type="Pfam" id="PF00106">
    <property type="entry name" value="adh_short"/>
    <property type="match status" value="1"/>
</dbReference>
<organism evidence="6 7">
    <name type="scientific">Alloalcanivorax venustensis ISO4</name>
    <dbReference type="NCBI Taxonomy" id="1177184"/>
    <lineage>
        <taxon>Bacteria</taxon>
        <taxon>Pseudomonadati</taxon>
        <taxon>Pseudomonadota</taxon>
        <taxon>Gammaproteobacteria</taxon>
        <taxon>Oceanospirillales</taxon>
        <taxon>Alcanivoracaceae</taxon>
        <taxon>Alloalcanivorax</taxon>
    </lineage>
</organism>